<feature type="domain" description="F-box" evidence="2">
    <location>
        <begin position="76"/>
        <end position="133"/>
    </location>
</feature>
<dbReference type="InterPro" id="IPR036047">
    <property type="entry name" value="F-box-like_dom_sf"/>
</dbReference>
<reference evidence="3 4" key="1">
    <citation type="journal article" date="2015" name="Fungal Genet. Biol.">
        <title>Evolution of novel wood decay mechanisms in Agaricales revealed by the genome sequences of Fistulina hepatica and Cylindrobasidium torrendii.</title>
        <authorList>
            <person name="Floudas D."/>
            <person name="Held B.W."/>
            <person name="Riley R."/>
            <person name="Nagy L.G."/>
            <person name="Koehler G."/>
            <person name="Ransdell A.S."/>
            <person name="Younus H."/>
            <person name="Chow J."/>
            <person name="Chiniquy J."/>
            <person name="Lipzen A."/>
            <person name="Tritt A."/>
            <person name="Sun H."/>
            <person name="Haridas S."/>
            <person name="LaButti K."/>
            <person name="Ohm R.A."/>
            <person name="Kues U."/>
            <person name="Blanchette R.A."/>
            <person name="Grigoriev I.V."/>
            <person name="Minto R.E."/>
            <person name="Hibbett D.S."/>
        </authorList>
    </citation>
    <scope>NUCLEOTIDE SEQUENCE [LARGE SCALE GENOMIC DNA]</scope>
    <source>
        <strain evidence="3 4">FP15055 ss-10</strain>
    </source>
</reference>
<protein>
    <recommendedName>
        <fullName evidence="2">F-box domain-containing protein</fullName>
    </recommendedName>
</protein>
<name>A0A0D7ASF9_9AGAR</name>
<proteinExistence type="predicted"/>
<dbReference type="Proteomes" id="UP000054007">
    <property type="component" value="Unassembled WGS sequence"/>
</dbReference>
<keyword evidence="1" id="KW-0175">Coiled coil</keyword>
<gene>
    <name evidence="3" type="ORF">CYLTODRAFT_259070</name>
</gene>
<dbReference type="AlphaFoldDB" id="A0A0D7ASF9"/>
<accession>A0A0D7ASF9</accession>
<evidence type="ECO:0000256" key="1">
    <source>
        <dbReference type="SAM" id="Coils"/>
    </source>
</evidence>
<dbReference type="EMBL" id="KN881131">
    <property type="protein sequence ID" value="KIY60955.1"/>
    <property type="molecule type" value="Genomic_DNA"/>
</dbReference>
<dbReference type="SUPFAM" id="SSF81383">
    <property type="entry name" value="F-box domain"/>
    <property type="match status" value="1"/>
</dbReference>
<organism evidence="3 4">
    <name type="scientific">Cylindrobasidium torrendii FP15055 ss-10</name>
    <dbReference type="NCBI Taxonomy" id="1314674"/>
    <lineage>
        <taxon>Eukaryota</taxon>
        <taxon>Fungi</taxon>
        <taxon>Dikarya</taxon>
        <taxon>Basidiomycota</taxon>
        <taxon>Agaricomycotina</taxon>
        <taxon>Agaricomycetes</taxon>
        <taxon>Agaricomycetidae</taxon>
        <taxon>Agaricales</taxon>
        <taxon>Marasmiineae</taxon>
        <taxon>Physalacriaceae</taxon>
        <taxon>Cylindrobasidium</taxon>
    </lineage>
</organism>
<dbReference type="STRING" id="1314674.A0A0D7ASF9"/>
<feature type="coiled-coil region" evidence="1">
    <location>
        <begin position="24"/>
        <end position="58"/>
    </location>
</feature>
<dbReference type="Pfam" id="PF12937">
    <property type="entry name" value="F-box-like"/>
    <property type="match status" value="1"/>
</dbReference>
<keyword evidence="4" id="KW-1185">Reference proteome</keyword>
<dbReference type="OrthoDB" id="3139399at2759"/>
<evidence type="ECO:0000313" key="3">
    <source>
        <dbReference type="EMBL" id="KIY60955.1"/>
    </source>
</evidence>
<evidence type="ECO:0000313" key="4">
    <source>
        <dbReference type="Proteomes" id="UP000054007"/>
    </source>
</evidence>
<dbReference type="Gene3D" id="1.20.1280.50">
    <property type="match status" value="1"/>
</dbReference>
<dbReference type="InterPro" id="IPR001810">
    <property type="entry name" value="F-box_dom"/>
</dbReference>
<evidence type="ECO:0000259" key="2">
    <source>
        <dbReference type="Pfam" id="PF12937"/>
    </source>
</evidence>
<sequence length="213" mass="24455">MDKSDACILQILRKELPPLTDDDATQMKSSILALEKEVDSLERQIPVFEAIMKNLQRTLAVSKRTLALRRAALAPIHRLPQELLVTIFQCCIPRDHAIPATLGDNVRWVLLNVCRSWKFILEGTPTLWTNLVISPDPCQRPLTQPLEKYLSLSAENPLWITLSEHIDEHAFEDNSCATFWEVLSSTTHRWQRLRIHCIWTPIDDIITKTAQTL</sequence>